<dbReference type="Proteomes" id="UP000218164">
    <property type="component" value="Unassembled WGS sequence"/>
</dbReference>
<accession>A0A2A2HUI7</accession>
<proteinExistence type="predicted"/>
<dbReference type="AlphaFoldDB" id="A0A2A2HUI7"/>
<gene>
    <name evidence="2" type="ORF">ASJ81_04465</name>
</gene>
<feature type="domain" description="Pvc16 N-terminal" evidence="1">
    <location>
        <begin position="6"/>
        <end position="171"/>
    </location>
</feature>
<name>A0A2A2HUI7_9EURY</name>
<dbReference type="RefSeq" id="WP_095644177.1">
    <property type="nucleotide sequence ID" value="NZ_LMVP01000146.1"/>
</dbReference>
<dbReference type="EMBL" id="LMVP01000146">
    <property type="protein sequence ID" value="PAV12985.1"/>
    <property type="molecule type" value="Genomic_DNA"/>
</dbReference>
<keyword evidence="3" id="KW-1185">Reference proteome</keyword>
<protein>
    <recommendedName>
        <fullName evidence="1">Pvc16 N-terminal domain-containing protein</fullName>
    </recommendedName>
</protein>
<organism evidence="2 3">
    <name type="scientific">Methanosarcina spelaei</name>
    <dbReference type="NCBI Taxonomy" id="1036679"/>
    <lineage>
        <taxon>Archaea</taxon>
        <taxon>Methanobacteriati</taxon>
        <taxon>Methanobacteriota</taxon>
        <taxon>Stenosarchaea group</taxon>
        <taxon>Methanomicrobia</taxon>
        <taxon>Methanosarcinales</taxon>
        <taxon>Methanosarcinaceae</taxon>
        <taxon>Methanosarcina</taxon>
    </lineage>
</organism>
<evidence type="ECO:0000313" key="2">
    <source>
        <dbReference type="EMBL" id="PAV12985.1"/>
    </source>
</evidence>
<evidence type="ECO:0000259" key="1">
    <source>
        <dbReference type="Pfam" id="PF14065"/>
    </source>
</evidence>
<sequence>MIEDLSKTLKAILEDPTDPTPPDPLKSVEIVFDRPDDKFSPQRNTVDLFLYDIRENVELRSNEPRIERKDGQAIIYHPSLRVACSYLITAWPVGGADLPLTEHQLLGQILNVLSKYPTIPEKFLQGSLKGQEPPLPMIIAQTECFKNPAEFWTAVGNKVRPSLTVTVTFSLDTLLPKDVPLVITDVITLGQRISPEETKSLLQPEKNHSV</sequence>
<comment type="caution">
    <text evidence="2">The sequence shown here is derived from an EMBL/GenBank/DDBJ whole genome shotgun (WGS) entry which is preliminary data.</text>
</comment>
<dbReference type="InterPro" id="IPR025351">
    <property type="entry name" value="Pvc16_N"/>
</dbReference>
<reference evidence="2 3" key="1">
    <citation type="journal article" date="2017" name="BMC Genomics">
        <title>Genomic analysis of methanogenic archaea reveals a shift towards energy conservation.</title>
        <authorList>
            <person name="Gilmore S.P."/>
            <person name="Henske J.K."/>
            <person name="Sexton J.A."/>
            <person name="Solomon K.V."/>
            <person name="Seppala S."/>
            <person name="Yoo J.I."/>
            <person name="Huyett L.M."/>
            <person name="Pressman A."/>
            <person name="Cogan J.Z."/>
            <person name="Kivenson V."/>
            <person name="Peng X."/>
            <person name="Tan Y."/>
            <person name="Valentine D.L."/>
            <person name="O'Malley M.A."/>
        </authorList>
    </citation>
    <scope>NUCLEOTIDE SEQUENCE [LARGE SCALE GENOMIC DNA]</scope>
    <source>
        <strain evidence="2 3">MC-15</strain>
    </source>
</reference>
<dbReference type="Pfam" id="PF14065">
    <property type="entry name" value="Pvc16_N"/>
    <property type="match status" value="1"/>
</dbReference>
<evidence type="ECO:0000313" key="3">
    <source>
        <dbReference type="Proteomes" id="UP000218164"/>
    </source>
</evidence>